<accession>A0ABX1SUZ6</accession>
<organism evidence="3 4">
    <name type="scientific">Bifidobacterium panos</name>
    <dbReference type="NCBI Taxonomy" id="2675321"/>
    <lineage>
        <taxon>Bacteria</taxon>
        <taxon>Bacillati</taxon>
        <taxon>Actinomycetota</taxon>
        <taxon>Actinomycetes</taxon>
        <taxon>Bifidobacteriales</taxon>
        <taxon>Bifidobacteriaceae</taxon>
        <taxon>Bifidobacterium</taxon>
    </lineage>
</organism>
<evidence type="ECO:0000256" key="1">
    <source>
        <dbReference type="SAM" id="MobiDB-lite"/>
    </source>
</evidence>
<name>A0ABX1SUZ6_9BIFI</name>
<reference evidence="3 4" key="1">
    <citation type="submission" date="2020-02" db="EMBL/GenBank/DDBJ databases">
        <title>Characterization of phylogenetic diversity of novel bifidobacterial species isolated in Czech ZOOs.</title>
        <authorList>
            <person name="Lugli G.A."/>
            <person name="Vera N.B."/>
            <person name="Ventura M."/>
        </authorList>
    </citation>
    <scope>NUCLEOTIDE SEQUENCE [LARGE SCALE GENOMIC DNA]</scope>
    <source>
        <strain evidence="3 4">DSM 109963</strain>
    </source>
</reference>
<keyword evidence="2" id="KW-0812">Transmembrane</keyword>
<dbReference type="Proteomes" id="UP000553756">
    <property type="component" value="Unassembled WGS sequence"/>
</dbReference>
<feature type="transmembrane region" description="Helical" evidence="2">
    <location>
        <begin position="28"/>
        <end position="48"/>
    </location>
</feature>
<feature type="transmembrane region" description="Helical" evidence="2">
    <location>
        <begin position="54"/>
        <end position="76"/>
    </location>
</feature>
<keyword evidence="2" id="KW-1133">Transmembrane helix</keyword>
<dbReference type="RefSeq" id="WP_172143990.1">
    <property type="nucleotide sequence ID" value="NZ_JAAIIJ010000003.1"/>
</dbReference>
<comment type="caution">
    <text evidence="3">The sequence shown here is derived from an EMBL/GenBank/DDBJ whole genome shotgun (WGS) entry which is preliminary data.</text>
</comment>
<dbReference type="InterPro" id="IPR025445">
    <property type="entry name" value="DUF4191"/>
</dbReference>
<evidence type="ECO:0000313" key="3">
    <source>
        <dbReference type="EMBL" id="NMN01651.1"/>
    </source>
</evidence>
<feature type="compositionally biased region" description="Basic residues" evidence="1">
    <location>
        <begin position="248"/>
        <end position="257"/>
    </location>
</feature>
<feature type="region of interest" description="Disordered" evidence="1">
    <location>
        <begin position="232"/>
        <end position="257"/>
    </location>
</feature>
<proteinExistence type="predicted"/>
<protein>
    <recommendedName>
        <fullName evidence="5">DUF4191 domain-containing protein</fullName>
    </recommendedName>
</protein>
<dbReference type="Pfam" id="PF13829">
    <property type="entry name" value="DUF4191"/>
    <property type="match status" value="1"/>
</dbReference>
<dbReference type="EMBL" id="JAAIIJ010000003">
    <property type="protein sequence ID" value="NMN01651.1"/>
    <property type="molecule type" value="Genomic_DNA"/>
</dbReference>
<sequence>MADKPQKKSMIKQIIQVFQFTYKEDKQLPWLCGGALLAPIVLGVVLGIVFKWSILGWILSMVMFVMLGLMFATMMLTRRADAVGYRQLEGRMGAAISVLSNMNKAGFSFPQEPVWVDPRTKDAVWRGTGYNGIYLIGEGDYERVNRAMDRQEHSIKGVTAGSSIPVYRICVGTGKNQTQLKDLRKVITKQKSYVPSNHKNALVAKIHPRSRFLMSKRELAILNDRLRTLQSKSGYGVPKGVDPNRAQKISRRAMRGR</sequence>
<evidence type="ECO:0000256" key="2">
    <source>
        <dbReference type="SAM" id="Phobius"/>
    </source>
</evidence>
<keyword evidence="4" id="KW-1185">Reference proteome</keyword>
<gene>
    <name evidence="3" type="ORF">G1C94_0272</name>
</gene>
<evidence type="ECO:0008006" key="5">
    <source>
        <dbReference type="Google" id="ProtNLM"/>
    </source>
</evidence>
<keyword evidence="2" id="KW-0472">Membrane</keyword>
<evidence type="ECO:0000313" key="4">
    <source>
        <dbReference type="Proteomes" id="UP000553756"/>
    </source>
</evidence>